<dbReference type="AlphaFoldDB" id="T1DEG3"/>
<feature type="non-terminal residue" evidence="1">
    <location>
        <position position="91"/>
    </location>
</feature>
<reference evidence="1" key="2">
    <citation type="journal article" date="2014" name="ISME J.">
        <title>Microbial stratification in low pH oxic and suboxic macroscopic growths along an acid mine drainage.</title>
        <authorList>
            <person name="Mendez-Garcia C."/>
            <person name="Mesa V."/>
            <person name="Sprenger R.R."/>
            <person name="Richter M."/>
            <person name="Diez M.S."/>
            <person name="Solano J."/>
            <person name="Bargiela R."/>
            <person name="Golyshina O.V."/>
            <person name="Manteca A."/>
            <person name="Ramos J.L."/>
            <person name="Gallego J.R."/>
            <person name="Llorente I."/>
            <person name="Martins Dos Santos V.A."/>
            <person name="Jensen O.N."/>
            <person name="Pelaez A.I."/>
            <person name="Sanchez J."/>
            <person name="Ferrer M."/>
        </authorList>
    </citation>
    <scope>NUCLEOTIDE SEQUENCE</scope>
</reference>
<sequence length="91" mass="9851">MGLALALALLWMSPLQAREKVLHVAFSASETGFDPVQTSDLNTAAVEQQLFESLLTYDYLARPAKLIPRLAAAMPSVSGQGSIWTFTLKKG</sequence>
<comment type="caution">
    <text evidence="1">The sequence shown here is derived from an EMBL/GenBank/DDBJ whole genome shotgun (WGS) entry which is preliminary data.</text>
</comment>
<dbReference type="EMBL" id="AUZX01000705">
    <property type="protein sequence ID" value="EQD80400.1"/>
    <property type="molecule type" value="Genomic_DNA"/>
</dbReference>
<gene>
    <name evidence="1" type="ORF">B1A_00928</name>
</gene>
<dbReference type="Gene3D" id="3.40.190.10">
    <property type="entry name" value="Periplasmic binding protein-like II"/>
    <property type="match status" value="1"/>
</dbReference>
<organism evidence="1">
    <name type="scientific">mine drainage metagenome</name>
    <dbReference type="NCBI Taxonomy" id="410659"/>
    <lineage>
        <taxon>unclassified sequences</taxon>
        <taxon>metagenomes</taxon>
        <taxon>ecological metagenomes</taxon>
    </lineage>
</organism>
<accession>T1DEG3</accession>
<protein>
    <submittedName>
        <fullName evidence="1">Heme-binding protein A</fullName>
    </submittedName>
</protein>
<name>T1DEG3_9ZZZZ</name>
<proteinExistence type="predicted"/>
<reference evidence="1" key="1">
    <citation type="submission" date="2013-08" db="EMBL/GenBank/DDBJ databases">
        <authorList>
            <person name="Mendez C."/>
            <person name="Richter M."/>
            <person name="Ferrer M."/>
            <person name="Sanchez J."/>
        </authorList>
    </citation>
    <scope>NUCLEOTIDE SEQUENCE</scope>
</reference>
<evidence type="ECO:0000313" key="1">
    <source>
        <dbReference type="EMBL" id="EQD80400.1"/>
    </source>
</evidence>
<dbReference type="SUPFAM" id="SSF53850">
    <property type="entry name" value="Periplasmic binding protein-like II"/>
    <property type="match status" value="1"/>
</dbReference>